<dbReference type="RefSeq" id="WP_249512626.1">
    <property type="nucleotide sequence ID" value="NZ_CP093365.1"/>
</dbReference>
<accession>A0ABY4PCT7</accession>
<dbReference type="InterPro" id="IPR007492">
    <property type="entry name" value="LytTR_DNA-bd_dom"/>
</dbReference>
<dbReference type="PROSITE" id="PS50930">
    <property type="entry name" value="HTH_LYTTR"/>
    <property type="match status" value="1"/>
</dbReference>
<dbReference type="SMART" id="SM00448">
    <property type="entry name" value="REC"/>
    <property type="match status" value="1"/>
</dbReference>
<reference evidence="6 7" key="1">
    <citation type="journal article" date="2022" name="Int. J. Syst. Evol. Microbiol.">
        <title>Apilactobacillus apisilvae sp. nov., Nicolia spurrieriana gen. nov. sp. nov., Bombilactobacillus folatiphilus sp. nov. and Bombilactobacillus thymidiniphilus sp. nov., four new lactic acid bacterial isolates from stingless bees Tetragonula carbonaria and Austroplebeia australis.</title>
        <authorList>
            <person name="Oliphant S.A."/>
            <person name="Watson-Haigh N.S."/>
            <person name="Sumby K.M."/>
            <person name="Gardner J."/>
            <person name="Groom S."/>
            <person name="Jiranek V."/>
        </authorList>
    </citation>
    <scope>NUCLEOTIDE SEQUENCE [LARGE SCALE GENOMIC DNA]</scope>
    <source>
        <strain evidence="6 7">SG4_A1</strain>
    </source>
</reference>
<dbReference type="InterPro" id="IPR011006">
    <property type="entry name" value="CheY-like_superfamily"/>
</dbReference>
<evidence type="ECO:0000313" key="7">
    <source>
        <dbReference type="Proteomes" id="UP000831947"/>
    </source>
</evidence>
<keyword evidence="1" id="KW-0963">Cytoplasm</keyword>
<dbReference type="Proteomes" id="UP000831947">
    <property type="component" value="Chromosome"/>
</dbReference>
<keyword evidence="2" id="KW-0902">Two-component regulatory system</keyword>
<evidence type="ECO:0000256" key="2">
    <source>
        <dbReference type="ARBA" id="ARBA00023012"/>
    </source>
</evidence>
<evidence type="ECO:0000313" key="6">
    <source>
        <dbReference type="EMBL" id="UQS83400.1"/>
    </source>
</evidence>
<organism evidence="6 7">
    <name type="scientific">Bombilactobacillus thymidiniphilus</name>
    <dbReference type="NCBI Taxonomy" id="2923363"/>
    <lineage>
        <taxon>Bacteria</taxon>
        <taxon>Bacillati</taxon>
        <taxon>Bacillota</taxon>
        <taxon>Bacilli</taxon>
        <taxon>Lactobacillales</taxon>
        <taxon>Lactobacillaceae</taxon>
        <taxon>Bombilactobacillus</taxon>
    </lineage>
</organism>
<protein>
    <submittedName>
        <fullName evidence="6">Response regulator transcription factor</fullName>
    </submittedName>
</protein>
<gene>
    <name evidence="6" type="ORF">MOO47_06395</name>
</gene>
<feature type="domain" description="HTH LytTR-type" evidence="5">
    <location>
        <begin position="146"/>
        <end position="249"/>
    </location>
</feature>
<dbReference type="SUPFAM" id="SSF52172">
    <property type="entry name" value="CheY-like"/>
    <property type="match status" value="1"/>
</dbReference>
<comment type="function">
    <text evidence="4">Required for high-level post-exponential phase expression of a series of secreted proteins.</text>
</comment>
<dbReference type="InterPro" id="IPR046947">
    <property type="entry name" value="LytR-like"/>
</dbReference>
<dbReference type="Gene3D" id="3.40.50.2300">
    <property type="match status" value="1"/>
</dbReference>
<dbReference type="EMBL" id="CP093365">
    <property type="protein sequence ID" value="UQS83400.1"/>
    <property type="molecule type" value="Genomic_DNA"/>
</dbReference>
<evidence type="ECO:0000256" key="1">
    <source>
        <dbReference type="ARBA" id="ARBA00022490"/>
    </source>
</evidence>
<dbReference type="Gene3D" id="2.40.50.1020">
    <property type="entry name" value="LytTr DNA-binding domain"/>
    <property type="match status" value="1"/>
</dbReference>
<sequence>MYPVYLLEDDFKQQEEYSSIIKNAIKKNKCDMQLVCRTMSPLELISMAQAQEGNDGLFFLDMEIGDNRQAGLQTAIQIRELLPFSQIVFITVHEELAFLTLENRVAPMDYVIKDQDSNQVAKKISENIVRVSAMFQKSDYNHPKMFTYRVGQRYHSLPLDDIMFFSTNKTLRGHVLWHTADQEAEFLGSLTELNHRYQNQNFFRCDRSYLVNLNQKCSFDNETRKISFADGSEAYVASRKVHEFLQRFQ</sequence>
<dbReference type="Pfam" id="PF04397">
    <property type="entry name" value="LytTR"/>
    <property type="match status" value="1"/>
</dbReference>
<evidence type="ECO:0000256" key="4">
    <source>
        <dbReference type="ARBA" id="ARBA00037164"/>
    </source>
</evidence>
<keyword evidence="3" id="KW-0010">Activator</keyword>
<dbReference type="PANTHER" id="PTHR37299:SF3">
    <property type="entry name" value="STAGE 0 SPORULATION PROTEIN A HOMOLOG"/>
    <property type="match status" value="1"/>
</dbReference>
<evidence type="ECO:0000256" key="3">
    <source>
        <dbReference type="ARBA" id="ARBA00023159"/>
    </source>
</evidence>
<dbReference type="PANTHER" id="PTHR37299">
    <property type="entry name" value="TRANSCRIPTIONAL REGULATOR-RELATED"/>
    <property type="match status" value="1"/>
</dbReference>
<dbReference type="InterPro" id="IPR001789">
    <property type="entry name" value="Sig_transdc_resp-reg_receiver"/>
</dbReference>
<dbReference type="SMART" id="SM00850">
    <property type="entry name" value="LytTR"/>
    <property type="match status" value="1"/>
</dbReference>
<name>A0ABY4PCT7_9LACO</name>
<evidence type="ECO:0000259" key="5">
    <source>
        <dbReference type="PROSITE" id="PS50930"/>
    </source>
</evidence>
<keyword evidence="7" id="KW-1185">Reference proteome</keyword>
<dbReference type="CDD" id="cd17533">
    <property type="entry name" value="REC_LytTR_AgrA-like"/>
    <property type="match status" value="1"/>
</dbReference>
<proteinExistence type="predicted"/>